<dbReference type="Proteomes" id="UP000479190">
    <property type="component" value="Unassembled WGS sequence"/>
</dbReference>
<proteinExistence type="predicted"/>
<dbReference type="AlphaFoldDB" id="A0A6H5J3C3"/>
<reference evidence="1 2" key="1">
    <citation type="submission" date="2020-02" db="EMBL/GenBank/DDBJ databases">
        <authorList>
            <person name="Ferguson B K."/>
        </authorList>
    </citation>
    <scope>NUCLEOTIDE SEQUENCE [LARGE SCALE GENOMIC DNA]</scope>
</reference>
<accession>A0A6H5J3C3</accession>
<sequence length="383" mass="43286">MTIAAFCDWCARACVIAETRICPFSYSHKFESFCTQPISVVESIHSGINIHRMHRDRTSARCQEQLLILVCTCAQRRSVYRSYSSRSSRLHIAAVLDDNTHRPKNVCPSATSRRRRERESIKYLRLLFCELDCIITRLYAAQLADRFGANFTEMEKLFSMPESYEKESDGYTKLALALAAAAATAAAAEAEQYPRKDLTPLLAPTASCCMHYVYTRARANRARSTRHKSSYCNGIRRSRGAAAAKIRKSINSISIGRSLHRSRSEKKGINTRTSCLLSSHLTRIVVDARRNEFSRFYNTRTYSALSMTLQRDARARNRQSLLSATAVAAESKKKNTQNTCTTDSTMLSTVVAFPLELRRKRKSLYSKLDSRVIDQSSRARGPA</sequence>
<protein>
    <submittedName>
        <fullName evidence="1">Uncharacterized protein</fullName>
    </submittedName>
</protein>
<dbReference type="EMBL" id="CADCXV010001505">
    <property type="protein sequence ID" value="CAB0044944.1"/>
    <property type="molecule type" value="Genomic_DNA"/>
</dbReference>
<name>A0A6H5J3C3_9HYME</name>
<evidence type="ECO:0000313" key="2">
    <source>
        <dbReference type="Proteomes" id="UP000479190"/>
    </source>
</evidence>
<organism evidence="1 2">
    <name type="scientific">Trichogramma brassicae</name>
    <dbReference type="NCBI Taxonomy" id="86971"/>
    <lineage>
        <taxon>Eukaryota</taxon>
        <taxon>Metazoa</taxon>
        <taxon>Ecdysozoa</taxon>
        <taxon>Arthropoda</taxon>
        <taxon>Hexapoda</taxon>
        <taxon>Insecta</taxon>
        <taxon>Pterygota</taxon>
        <taxon>Neoptera</taxon>
        <taxon>Endopterygota</taxon>
        <taxon>Hymenoptera</taxon>
        <taxon>Apocrita</taxon>
        <taxon>Proctotrupomorpha</taxon>
        <taxon>Chalcidoidea</taxon>
        <taxon>Trichogrammatidae</taxon>
        <taxon>Trichogramma</taxon>
    </lineage>
</organism>
<gene>
    <name evidence="1" type="ORF">TBRA_LOCUS16511</name>
</gene>
<keyword evidence="2" id="KW-1185">Reference proteome</keyword>
<evidence type="ECO:0000313" key="1">
    <source>
        <dbReference type="EMBL" id="CAB0044944.1"/>
    </source>
</evidence>